<dbReference type="EMBL" id="CP025612">
    <property type="protein sequence ID" value="AUN32660.1"/>
    <property type="molecule type" value="Genomic_DNA"/>
</dbReference>
<name>A0A2K9NHU2_9PROT</name>
<gene>
    <name evidence="18" type="ORF">C0V82_20280</name>
</gene>
<dbReference type="InterPro" id="IPR000531">
    <property type="entry name" value="Beta-barrel_TonB"/>
</dbReference>
<proteinExistence type="inferred from homology"/>
<dbReference type="GO" id="GO:0015344">
    <property type="term" value="F:siderophore uptake transmembrane transporter activity"/>
    <property type="evidence" value="ECO:0007669"/>
    <property type="project" value="TreeGrafter"/>
</dbReference>
<dbReference type="KEGG" id="ncb:C0V82_20280"/>
<dbReference type="GO" id="GO:0009279">
    <property type="term" value="C:cell outer membrane"/>
    <property type="evidence" value="ECO:0007669"/>
    <property type="project" value="UniProtKB-SubCell"/>
</dbReference>
<keyword evidence="7" id="KW-0732">Signal</keyword>
<accession>A0A2K9NHU2</accession>
<evidence type="ECO:0000256" key="9">
    <source>
        <dbReference type="ARBA" id="ARBA00023065"/>
    </source>
</evidence>
<feature type="domain" description="TonB-dependent receptor plug" evidence="17">
    <location>
        <begin position="83"/>
        <end position="181"/>
    </location>
</feature>
<dbReference type="Pfam" id="PF07715">
    <property type="entry name" value="Plug"/>
    <property type="match status" value="1"/>
</dbReference>
<evidence type="ECO:0000256" key="15">
    <source>
        <dbReference type="RuleBase" id="RU003357"/>
    </source>
</evidence>
<keyword evidence="3 14" id="KW-0813">Transport</keyword>
<keyword evidence="19" id="KW-1185">Reference proteome</keyword>
<comment type="subcellular location">
    <subcellularLocation>
        <location evidence="1 14">Cell outer membrane</location>
        <topology evidence="1 14">Multi-pass membrane protein</topology>
    </subcellularLocation>
</comment>
<evidence type="ECO:0000256" key="12">
    <source>
        <dbReference type="ARBA" id="ARBA00023170"/>
    </source>
</evidence>
<dbReference type="InterPro" id="IPR010105">
    <property type="entry name" value="TonB_sidphr_rcpt"/>
</dbReference>
<dbReference type="InterPro" id="IPR012910">
    <property type="entry name" value="Plug_dom"/>
</dbReference>
<dbReference type="PROSITE" id="PS52016">
    <property type="entry name" value="TONB_DEPENDENT_REC_3"/>
    <property type="match status" value="1"/>
</dbReference>
<dbReference type="NCBIfam" id="TIGR01783">
    <property type="entry name" value="TonB-siderophor"/>
    <property type="match status" value="1"/>
</dbReference>
<dbReference type="InterPro" id="IPR037066">
    <property type="entry name" value="Plug_dom_sf"/>
</dbReference>
<keyword evidence="11 14" id="KW-0472">Membrane</keyword>
<keyword evidence="4 14" id="KW-1134">Transmembrane beta strand</keyword>
<dbReference type="Proteomes" id="UP000234752">
    <property type="component" value="Chromosome eg_2"/>
</dbReference>
<sequence length="739" mass="80678">MRSKNQCCWPSTAGMVKGITMEMMLNGTKSTFPTRALRLALLSTLALPGVAMAQQDGSGDALEEIVVVGERALVGTKTNAALIETPQAISVITDQEFRDRTAVDLQDIYRYSAGVSGATSVDSRGDFVTARGFDAAQYLDGLKRMPDFIYGARLETFTLERAEVMRGPSSVLYGAGGPGGILNGASKTPKFETGGEVGIVFGTDKRKQIQGDVTGALSETVAARLVAVGRDGESQWGTPDDRILINPSLTLDITPDTSLTLIGLYQDDSQGSLGYVPISKSILAPNKTKRVAFNFYQGEPDFGGMDTQYTSGSALFSHKFTQDIVFNSRTRYSYMDTDYKEVYADLSDGGYFAYANPFADAAETLLKREYYVNREKSKVLNTDNNLSVTFMTGDIKHNVLFGIDYTWFKQSKDEGFSCDDYQGLYGCFNGPSPPPINIYNPQYGASFGYSYTNFLDYKSTQLGLYVQDQISWGDRVHVLLGARRDRSTSERNGVRELRQNAWSYRGGIIGELGAGISPYVSYSESFLPVPGGDYFGNAFSPRTARQYEGGAKWEPMRGALITAAYFDIEESNYVSQDPANIQNFIQGGSVGSKGVEFEATIRLPGDYDIAASYSYANPKVLTSSSTLTAGNRLIDIPKEMASFWGNKTFEVGADWEFRAGAGVRYIGNKIDTTQTFLTPSVTLVDAMVSASYGDWSASVNASNLFNKKYYATCGLSSPPEGYCVAAKDRTVLASVTRKF</sequence>
<reference evidence="18 19" key="1">
    <citation type="submission" date="2017-12" db="EMBL/GenBank/DDBJ databases">
        <title>Genomes of bacteria within cyanobacterial aggregates.</title>
        <authorList>
            <person name="Cai H."/>
        </authorList>
    </citation>
    <scope>NUCLEOTIDE SEQUENCE [LARGE SCALE GENOMIC DNA]</scope>
    <source>
        <strain evidence="18 19">TH16</strain>
    </source>
</reference>
<dbReference type="Gene3D" id="2.170.130.10">
    <property type="entry name" value="TonB-dependent receptor, plug domain"/>
    <property type="match status" value="1"/>
</dbReference>
<dbReference type="PANTHER" id="PTHR32552">
    <property type="entry name" value="FERRICHROME IRON RECEPTOR-RELATED"/>
    <property type="match status" value="1"/>
</dbReference>
<keyword evidence="10 15" id="KW-0798">TonB box</keyword>
<evidence type="ECO:0000256" key="13">
    <source>
        <dbReference type="ARBA" id="ARBA00023237"/>
    </source>
</evidence>
<dbReference type="InterPro" id="IPR036942">
    <property type="entry name" value="Beta-barrel_TonB_sf"/>
</dbReference>
<evidence type="ECO:0000256" key="2">
    <source>
        <dbReference type="ARBA" id="ARBA00009810"/>
    </source>
</evidence>
<keyword evidence="12 18" id="KW-0675">Receptor</keyword>
<dbReference type="Pfam" id="PF00593">
    <property type="entry name" value="TonB_dep_Rec_b-barrel"/>
    <property type="match status" value="1"/>
</dbReference>
<keyword evidence="9" id="KW-0406">Ion transport</keyword>
<feature type="domain" description="TonB-dependent receptor-like beta-barrel" evidence="16">
    <location>
        <begin position="253"/>
        <end position="704"/>
    </location>
</feature>
<evidence type="ECO:0000259" key="17">
    <source>
        <dbReference type="Pfam" id="PF07715"/>
    </source>
</evidence>
<evidence type="ECO:0000313" key="18">
    <source>
        <dbReference type="EMBL" id="AUN32660.1"/>
    </source>
</evidence>
<evidence type="ECO:0000256" key="8">
    <source>
        <dbReference type="ARBA" id="ARBA00023004"/>
    </source>
</evidence>
<evidence type="ECO:0000256" key="1">
    <source>
        <dbReference type="ARBA" id="ARBA00004571"/>
    </source>
</evidence>
<evidence type="ECO:0000313" key="19">
    <source>
        <dbReference type="Proteomes" id="UP000234752"/>
    </source>
</evidence>
<evidence type="ECO:0000256" key="11">
    <source>
        <dbReference type="ARBA" id="ARBA00023136"/>
    </source>
</evidence>
<dbReference type="GO" id="GO:0015891">
    <property type="term" value="P:siderophore transport"/>
    <property type="evidence" value="ECO:0007669"/>
    <property type="project" value="InterPro"/>
</dbReference>
<keyword evidence="13 14" id="KW-0998">Cell outer membrane</keyword>
<dbReference type="CDD" id="cd01347">
    <property type="entry name" value="ligand_gated_channel"/>
    <property type="match status" value="1"/>
</dbReference>
<evidence type="ECO:0000256" key="3">
    <source>
        <dbReference type="ARBA" id="ARBA00022448"/>
    </source>
</evidence>
<protein>
    <submittedName>
        <fullName evidence="18">TonB-dependent siderophore receptor</fullName>
    </submittedName>
</protein>
<evidence type="ECO:0000256" key="6">
    <source>
        <dbReference type="ARBA" id="ARBA00022692"/>
    </source>
</evidence>
<dbReference type="Gene3D" id="2.40.170.20">
    <property type="entry name" value="TonB-dependent receptor, beta-barrel domain"/>
    <property type="match status" value="1"/>
</dbReference>
<evidence type="ECO:0000256" key="10">
    <source>
        <dbReference type="ARBA" id="ARBA00023077"/>
    </source>
</evidence>
<keyword evidence="6 14" id="KW-0812">Transmembrane</keyword>
<evidence type="ECO:0000256" key="5">
    <source>
        <dbReference type="ARBA" id="ARBA00022496"/>
    </source>
</evidence>
<dbReference type="SUPFAM" id="SSF56935">
    <property type="entry name" value="Porins"/>
    <property type="match status" value="1"/>
</dbReference>
<organism evidence="18 19">
    <name type="scientific">Niveispirillum cyanobacteriorum</name>
    <dbReference type="NCBI Taxonomy" id="1612173"/>
    <lineage>
        <taxon>Bacteria</taxon>
        <taxon>Pseudomonadati</taxon>
        <taxon>Pseudomonadota</taxon>
        <taxon>Alphaproteobacteria</taxon>
        <taxon>Rhodospirillales</taxon>
        <taxon>Azospirillaceae</taxon>
        <taxon>Niveispirillum</taxon>
    </lineage>
</organism>
<dbReference type="AlphaFoldDB" id="A0A2K9NHU2"/>
<keyword evidence="5" id="KW-0410">Iron transport</keyword>
<dbReference type="PANTHER" id="PTHR32552:SF68">
    <property type="entry name" value="FERRICHROME OUTER MEMBRANE TRANSPORTER_PHAGE RECEPTOR"/>
    <property type="match status" value="1"/>
</dbReference>
<dbReference type="GO" id="GO:0038023">
    <property type="term" value="F:signaling receptor activity"/>
    <property type="evidence" value="ECO:0007669"/>
    <property type="project" value="InterPro"/>
</dbReference>
<evidence type="ECO:0000256" key="14">
    <source>
        <dbReference type="PROSITE-ProRule" id="PRU01360"/>
    </source>
</evidence>
<evidence type="ECO:0000256" key="4">
    <source>
        <dbReference type="ARBA" id="ARBA00022452"/>
    </source>
</evidence>
<dbReference type="InterPro" id="IPR039426">
    <property type="entry name" value="TonB-dep_rcpt-like"/>
</dbReference>
<evidence type="ECO:0000259" key="16">
    <source>
        <dbReference type="Pfam" id="PF00593"/>
    </source>
</evidence>
<evidence type="ECO:0000256" key="7">
    <source>
        <dbReference type="ARBA" id="ARBA00022729"/>
    </source>
</evidence>
<comment type="similarity">
    <text evidence="2 14 15">Belongs to the TonB-dependent receptor family.</text>
</comment>
<keyword evidence="8" id="KW-0408">Iron</keyword>